<proteinExistence type="predicted"/>
<feature type="transmembrane region" description="Helical" evidence="1">
    <location>
        <begin position="40"/>
        <end position="59"/>
    </location>
</feature>
<comment type="caution">
    <text evidence="3">The sequence shown here is derived from an EMBL/GenBank/DDBJ whole genome shotgun (WGS) entry which is preliminary data.</text>
</comment>
<evidence type="ECO:0000313" key="3">
    <source>
        <dbReference type="EMBL" id="HCV80328.1"/>
    </source>
</evidence>
<keyword evidence="1" id="KW-1133">Transmembrane helix</keyword>
<evidence type="ECO:0000256" key="1">
    <source>
        <dbReference type="SAM" id="Phobius"/>
    </source>
</evidence>
<keyword evidence="1" id="KW-0812">Transmembrane</keyword>
<accession>A0A3D5IY67</accession>
<dbReference type="InterPro" id="IPR009589">
    <property type="entry name" value="PH_YyaB-like"/>
</dbReference>
<protein>
    <recommendedName>
        <fullName evidence="2">Uncharacterized protein YyaB-like PH domain-containing protein</fullName>
    </recommendedName>
</protein>
<dbReference type="RefSeq" id="WP_013071077.1">
    <property type="nucleotide sequence ID" value="NZ_CALFQJ010000202.1"/>
</dbReference>
<dbReference type="Proteomes" id="UP000264330">
    <property type="component" value="Unassembled WGS sequence"/>
</dbReference>
<dbReference type="Pfam" id="PF06713">
    <property type="entry name" value="bPH_4"/>
    <property type="match status" value="1"/>
</dbReference>
<dbReference type="GO" id="GO:0030153">
    <property type="term" value="P:bacteriocin immunity"/>
    <property type="evidence" value="ECO:0007669"/>
    <property type="project" value="InterPro"/>
</dbReference>
<feature type="transmembrane region" description="Helical" evidence="1">
    <location>
        <begin position="9"/>
        <end position="28"/>
    </location>
</feature>
<sequence>MKFRSRKDVFFLAVIFGFTAIVCSVFVYQFLSENTRNQNFIVGDILLILIAGLLLWFNFGTEYELTPHYFKYRGGPLKGEIPLEKITEIVEGKTVWIGLRPATARKGLILKYDIYNEIYISPLTNESFIKKILEFDSQIKVTSIKKGMP</sequence>
<evidence type="ECO:0000259" key="2">
    <source>
        <dbReference type="Pfam" id="PF06713"/>
    </source>
</evidence>
<dbReference type="AlphaFoldDB" id="A0A3D5IY67"/>
<reference evidence="3 4" key="1">
    <citation type="journal article" date="2018" name="Nat. Biotechnol.">
        <title>A standardized bacterial taxonomy based on genome phylogeny substantially revises the tree of life.</title>
        <authorList>
            <person name="Parks D.H."/>
            <person name="Chuvochina M."/>
            <person name="Waite D.W."/>
            <person name="Rinke C."/>
            <person name="Skarshewski A."/>
            <person name="Chaumeil P.A."/>
            <person name="Hugenholtz P."/>
        </authorList>
    </citation>
    <scope>NUCLEOTIDE SEQUENCE [LARGE SCALE GENOMIC DNA]</scope>
    <source>
        <strain evidence="3">UBA9359</strain>
    </source>
</reference>
<gene>
    <name evidence="3" type="ORF">DGQ38_04700</name>
</gene>
<dbReference type="EMBL" id="DPMF01000100">
    <property type="protein sequence ID" value="HCV80328.1"/>
    <property type="molecule type" value="Genomic_DNA"/>
</dbReference>
<organism evidence="3 4">
    <name type="scientific">Zunongwangia profunda</name>
    <dbReference type="NCBI Taxonomy" id="398743"/>
    <lineage>
        <taxon>Bacteria</taxon>
        <taxon>Pseudomonadati</taxon>
        <taxon>Bacteroidota</taxon>
        <taxon>Flavobacteriia</taxon>
        <taxon>Flavobacteriales</taxon>
        <taxon>Flavobacteriaceae</taxon>
        <taxon>Zunongwangia</taxon>
    </lineage>
</organism>
<keyword evidence="1" id="KW-0472">Membrane</keyword>
<feature type="domain" description="Uncharacterized protein YyaB-like PH" evidence="2">
    <location>
        <begin position="61"/>
        <end position="134"/>
    </location>
</feature>
<dbReference type="OMA" id="GWGHAVI"/>
<evidence type="ECO:0000313" key="4">
    <source>
        <dbReference type="Proteomes" id="UP000264330"/>
    </source>
</evidence>
<name>A0A3D5IY67_9FLAO</name>